<reference evidence="2 3" key="1">
    <citation type="submission" date="2018-08" db="EMBL/GenBank/DDBJ databases">
        <authorList>
            <person name="Khan S.A."/>
            <person name="Jeon C.O."/>
            <person name="Chun B.H."/>
            <person name="Jeong S.E."/>
        </authorList>
    </citation>
    <scope>NUCLEOTIDE SEQUENCE [LARGE SCALE GENOMIC DNA]</scope>
    <source>
        <strain evidence="2 3">S-16</strain>
    </source>
</reference>
<dbReference type="Gene3D" id="1.20.1260.10">
    <property type="match status" value="1"/>
</dbReference>
<sequence length="152" mass="16471">MSNDDIVDTLNDLIETCKDGEYGFGACAKHATSAELSTLFLQRAAECKTAAAELEPYVVQYGGKPDHGGSASGALHRGWVAVRGSLVGFTDQAMLDECERGEDAALARYRKALKEDLPEQLLALVQRQQLGVQRNHDQIKSLRDHARASAGN</sequence>
<dbReference type="InterPro" id="IPR012347">
    <property type="entry name" value="Ferritin-like"/>
</dbReference>
<comment type="caution">
    <text evidence="2">The sequence shown here is derived from an EMBL/GenBank/DDBJ whole genome shotgun (WGS) entry which is preliminary data.</text>
</comment>
<evidence type="ECO:0000313" key="3">
    <source>
        <dbReference type="Proteomes" id="UP000267464"/>
    </source>
</evidence>
<organism evidence="2 3">
    <name type="scientific">Piscinibacter terrae</name>
    <dbReference type="NCBI Taxonomy" id="2496871"/>
    <lineage>
        <taxon>Bacteria</taxon>
        <taxon>Pseudomonadati</taxon>
        <taxon>Pseudomonadota</taxon>
        <taxon>Betaproteobacteria</taxon>
        <taxon>Burkholderiales</taxon>
        <taxon>Sphaerotilaceae</taxon>
        <taxon>Piscinibacter</taxon>
    </lineage>
</organism>
<gene>
    <name evidence="2" type="ORF">DZC73_21230</name>
</gene>
<dbReference type="InterPro" id="IPR011971">
    <property type="entry name" value="CHP02284"/>
</dbReference>
<dbReference type="InterPro" id="IPR009078">
    <property type="entry name" value="Ferritin-like_SF"/>
</dbReference>
<dbReference type="Proteomes" id="UP000267464">
    <property type="component" value="Unassembled WGS sequence"/>
</dbReference>
<name>A0A3N7HL40_9BURK</name>
<dbReference type="NCBIfam" id="TIGR02284">
    <property type="entry name" value="PA2169 family four-helix-bundle protein"/>
    <property type="match status" value="1"/>
</dbReference>
<dbReference type="InterPro" id="IPR019052">
    <property type="entry name" value="DUF2383"/>
</dbReference>
<dbReference type="AlphaFoldDB" id="A0A3N7HL40"/>
<dbReference type="InterPro" id="IPR016920">
    <property type="entry name" value="UCP029477"/>
</dbReference>
<accession>A0A3N7HL40</accession>
<evidence type="ECO:0000313" key="2">
    <source>
        <dbReference type="EMBL" id="RQP22817.1"/>
    </source>
</evidence>
<dbReference type="PIRSF" id="PIRSF029477">
    <property type="entry name" value="UCP029477"/>
    <property type="match status" value="1"/>
</dbReference>
<dbReference type="Pfam" id="PF09537">
    <property type="entry name" value="DUF2383"/>
    <property type="match status" value="1"/>
</dbReference>
<dbReference type="SUPFAM" id="SSF47240">
    <property type="entry name" value="Ferritin-like"/>
    <property type="match status" value="1"/>
</dbReference>
<proteinExistence type="predicted"/>
<dbReference type="RefSeq" id="WP_124542391.1">
    <property type="nucleotide sequence ID" value="NZ_QUSW01000006.1"/>
</dbReference>
<keyword evidence="3" id="KW-1185">Reference proteome</keyword>
<dbReference type="OrthoDB" id="282393at2"/>
<evidence type="ECO:0000259" key="1">
    <source>
        <dbReference type="Pfam" id="PF09537"/>
    </source>
</evidence>
<protein>
    <submittedName>
        <fullName evidence="2">PA2169 family four-helix-bundle protein</fullName>
    </submittedName>
</protein>
<reference evidence="2 3" key="2">
    <citation type="submission" date="2018-12" db="EMBL/GenBank/DDBJ databases">
        <title>Rhizobacter gummiphilus sp. nov., a rubber-degrading bacterium isolated from the soil of a botanical garden in Japan.</title>
        <authorList>
            <person name="Shunsuke S.S."/>
        </authorList>
    </citation>
    <scope>NUCLEOTIDE SEQUENCE [LARGE SCALE GENOMIC DNA]</scope>
    <source>
        <strain evidence="2 3">S-16</strain>
    </source>
</reference>
<dbReference type="EMBL" id="QUSW01000006">
    <property type="protein sequence ID" value="RQP22817.1"/>
    <property type="molecule type" value="Genomic_DNA"/>
</dbReference>
<feature type="domain" description="DUF2383" evidence="1">
    <location>
        <begin position="5"/>
        <end position="115"/>
    </location>
</feature>